<name>A0A8J2L9H8_9HEXA</name>
<protein>
    <submittedName>
        <fullName evidence="1">Uncharacterized protein</fullName>
    </submittedName>
</protein>
<organism evidence="1 2">
    <name type="scientific">Allacma fusca</name>
    <dbReference type="NCBI Taxonomy" id="39272"/>
    <lineage>
        <taxon>Eukaryota</taxon>
        <taxon>Metazoa</taxon>
        <taxon>Ecdysozoa</taxon>
        <taxon>Arthropoda</taxon>
        <taxon>Hexapoda</taxon>
        <taxon>Collembola</taxon>
        <taxon>Symphypleona</taxon>
        <taxon>Sminthuridae</taxon>
        <taxon>Allacma</taxon>
    </lineage>
</organism>
<reference evidence="1" key="1">
    <citation type="submission" date="2021-06" db="EMBL/GenBank/DDBJ databases">
        <authorList>
            <person name="Hodson N. C."/>
            <person name="Mongue J. A."/>
            <person name="Jaron S. K."/>
        </authorList>
    </citation>
    <scope>NUCLEOTIDE SEQUENCE</scope>
</reference>
<dbReference type="EMBL" id="CAJVCH010554693">
    <property type="protein sequence ID" value="CAG7830200.1"/>
    <property type="molecule type" value="Genomic_DNA"/>
</dbReference>
<evidence type="ECO:0000313" key="1">
    <source>
        <dbReference type="EMBL" id="CAG7830200.1"/>
    </source>
</evidence>
<comment type="caution">
    <text evidence="1">The sequence shown here is derived from an EMBL/GenBank/DDBJ whole genome shotgun (WGS) entry which is preliminary data.</text>
</comment>
<evidence type="ECO:0000313" key="2">
    <source>
        <dbReference type="Proteomes" id="UP000708208"/>
    </source>
</evidence>
<sequence length="45" mass="4999">MEVAVLGSPPTPGPPFDGCLEENEPCLEDIHCCSLWCFVGFCYEY</sequence>
<keyword evidence="2" id="KW-1185">Reference proteome</keyword>
<feature type="non-terminal residue" evidence="1">
    <location>
        <position position="1"/>
    </location>
</feature>
<gene>
    <name evidence="1" type="ORF">AFUS01_LOCUS40020</name>
</gene>
<dbReference type="Proteomes" id="UP000708208">
    <property type="component" value="Unassembled WGS sequence"/>
</dbReference>
<proteinExistence type="predicted"/>
<dbReference type="AlphaFoldDB" id="A0A8J2L9H8"/>
<feature type="non-terminal residue" evidence="1">
    <location>
        <position position="45"/>
    </location>
</feature>
<accession>A0A8J2L9H8</accession>